<dbReference type="EMBL" id="LAZR01013617">
    <property type="protein sequence ID" value="KKM21135.1"/>
    <property type="molecule type" value="Genomic_DNA"/>
</dbReference>
<sequence>MGDFFEPTGGGTTRESILRGGQESLLDLIAGQLAGQFQGGQLQGITPFQGIRPGEVPFGPIQQQAFGLAGGLAPGIGAGLDLLGQSISGFDPAQGQGFLGQAGQALGRGLGFDPTQDILRAFEPSRRLATRGFEEDIVPSLLERFGATSGPSGPLNRALSEAGANLQLGLSAQTAPFIGQAALQQPGQQFAGAGLAGGLAGIPGQISQQGAQLGGAGAGLLGQLFNIGGLQQQLPRGIAGAEQARFQEAEPFANPFLAQFLGLTLGTPAFQAFQKPSGPSPLSQIGGLLGGQGAFGTQGAFGPFI</sequence>
<comment type="caution">
    <text evidence="1">The sequence shown here is derived from an EMBL/GenBank/DDBJ whole genome shotgun (WGS) entry which is preliminary data.</text>
</comment>
<protein>
    <submittedName>
        <fullName evidence="1">Uncharacterized protein</fullName>
    </submittedName>
</protein>
<accession>A0A0F9KZU9</accession>
<dbReference type="AlphaFoldDB" id="A0A0F9KZU9"/>
<organism evidence="1">
    <name type="scientific">marine sediment metagenome</name>
    <dbReference type="NCBI Taxonomy" id="412755"/>
    <lineage>
        <taxon>unclassified sequences</taxon>
        <taxon>metagenomes</taxon>
        <taxon>ecological metagenomes</taxon>
    </lineage>
</organism>
<gene>
    <name evidence="1" type="ORF">LCGC14_1638490</name>
</gene>
<evidence type="ECO:0000313" key="1">
    <source>
        <dbReference type="EMBL" id="KKM21135.1"/>
    </source>
</evidence>
<reference evidence="1" key="1">
    <citation type="journal article" date="2015" name="Nature">
        <title>Complex archaea that bridge the gap between prokaryotes and eukaryotes.</title>
        <authorList>
            <person name="Spang A."/>
            <person name="Saw J.H."/>
            <person name="Jorgensen S.L."/>
            <person name="Zaremba-Niedzwiedzka K."/>
            <person name="Martijn J."/>
            <person name="Lind A.E."/>
            <person name="van Eijk R."/>
            <person name="Schleper C."/>
            <person name="Guy L."/>
            <person name="Ettema T.J."/>
        </authorList>
    </citation>
    <scope>NUCLEOTIDE SEQUENCE</scope>
</reference>
<proteinExistence type="predicted"/>
<name>A0A0F9KZU9_9ZZZZ</name>